<feature type="domain" description="Methyl-accepting transducer" evidence="5">
    <location>
        <begin position="284"/>
        <end position="520"/>
    </location>
</feature>
<evidence type="ECO:0000259" key="6">
    <source>
        <dbReference type="PROSITE" id="PS50885"/>
    </source>
</evidence>
<dbReference type="PANTHER" id="PTHR32089">
    <property type="entry name" value="METHYL-ACCEPTING CHEMOTAXIS PROTEIN MCPB"/>
    <property type="match status" value="1"/>
</dbReference>
<dbReference type="InterPro" id="IPR025991">
    <property type="entry name" value="Chemoreceptor_zinc-bind_dom"/>
</dbReference>
<sequence length="696" mass="77159">MDWLRNLKIGRKIIVILVLMAFSITLITGTGFYFMKNMNDRAEEMYDDRTLPILWLNASRGYARLIEARTLELMITDDPLRQQNIVTEIHQRLEQLNADMVKYESTYLVAYEAERVEPLRLAMEEYEKELGRTLELALNGQKEEAYQHYLQSTIVPAQVANEIRRELADYNAQIAQELHYAIESEYVTASSLMVFVGLTALIITFLLGIAISRMITRPLQEIQKMMALAGDGDLTVHGKIDSRDETGEMMAIFNKMIQQQAEIVDKVRKASIELSAGSQQTAASTEQVTTASQEVAFSVQKMAGEAEQGNQSIIDVSKVLIELSSLIQMAKNQAITAEEHSQVTLEAALQGRETVTETINRMETIKNQTVETEERMTTLTQYSHQIGVITDTITNIASQTNLLALNAAIEAARAGESGKGFAVVAEEVRKLAEQSNEGAEEVAALVRKIATTTAKAMDATRQSRQDAEQGVLIVGQAGQSLGHIVKAVDGTEKAISDIVTLTEEEVASSKKIVALINSVATIIETTAIEAEQVAASTEETTASLQTVAASTEEASAMAIELQSLMEVFNVKIRALEEMTSQEVLQIAKSDHLLWKVRIKNLLSGQGNVGPKELTSHQHCRLGKWYFSDKNPFKNDSDFIAMDRPHQQVHEAARKAVEAHNGGRKAEAESHLKELEKSSTQVLIYLDRLIKKANRMS</sequence>
<dbReference type="InterPro" id="IPR003660">
    <property type="entry name" value="HAMP_dom"/>
</dbReference>
<dbReference type="InterPro" id="IPR004090">
    <property type="entry name" value="Chemotax_Me-accpt_rcpt"/>
</dbReference>
<dbReference type="Gene3D" id="6.10.340.10">
    <property type="match status" value="1"/>
</dbReference>
<dbReference type="GO" id="GO:0006935">
    <property type="term" value="P:chemotaxis"/>
    <property type="evidence" value="ECO:0007669"/>
    <property type="project" value="InterPro"/>
</dbReference>
<proteinExistence type="inferred from homology"/>
<dbReference type="SUPFAM" id="SSF58104">
    <property type="entry name" value="Methyl-accepting chemotaxis protein (MCP) signaling domain"/>
    <property type="match status" value="1"/>
</dbReference>
<evidence type="ECO:0000256" key="4">
    <source>
        <dbReference type="SAM" id="Phobius"/>
    </source>
</evidence>
<dbReference type="GO" id="GO:0004888">
    <property type="term" value="F:transmembrane signaling receptor activity"/>
    <property type="evidence" value="ECO:0007669"/>
    <property type="project" value="InterPro"/>
</dbReference>
<feature type="transmembrane region" description="Helical" evidence="4">
    <location>
        <begin position="192"/>
        <end position="216"/>
    </location>
</feature>
<keyword evidence="1 3" id="KW-0807">Transducer</keyword>
<keyword evidence="8" id="KW-1185">Reference proteome</keyword>
<evidence type="ECO:0000313" key="7">
    <source>
        <dbReference type="EMBL" id="KAB2953413.1"/>
    </source>
</evidence>
<dbReference type="SMART" id="SM00283">
    <property type="entry name" value="MA"/>
    <property type="match status" value="1"/>
</dbReference>
<protein>
    <submittedName>
        <fullName evidence="7">HAMP domain-containing protein</fullName>
    </submittedName>
</protein>
<dbReference type="PANTHER" id="PTHR32089:SF112">
    <property type="entry name" value="LYSOZYME-LIKE PROTEIN-RELATED"/>
    <property type="match status" value="1"/>
</dbReference>
<dbReference type="Gene3D" id="1.20.120.30">
    <property type="entry name" value="Aspartate receptor, ligand-binding domain"/>
    <property type="match status" value="1"/>
</dbReference>
<comment type="caution">
    <text evidence="7">The sequence shown here is derived from an EMBL/GenBank/DDBJ whole genome shotgun (WGS) entry which is preliminary data.</text>
</comment>
<dbReference type="Pfam" id="PF00015">
    <property type="entry name" value="MCPsignal"/>
    <property type="match status" value="1"/>
</dbReference>
<name>A0A6I0F7P2_9FIRM</name>
<dbReference type="Pfam" id="PF13682">
    <property type="entry name" value="CZB"/>
    <property type="match status" value="1"/>
</dbReference>
<keyword evidence="4" id="KW-1133">Transmembrane helix</keyword>
<evidence type="ECO:0000256" key="1">
    <source>
        <dbReference type="ARBA" id="ARBA00023224"/>
    </source>
</evidence>
<dbReference type="CDD" id="cd06225">
    <property type="entry name" value="HAMP"/>
    <property type="match status" value="1"/>
</dbReference>
<dbReference type="GO" id="GO:0016020">
    <property type="term" value="C:membrane"/>
    <property type="evidence" value="ECO:0007669"/>
    <property type="project" value="InterPro"/>
</dbReference>
<evidence type="ECO:0000259" key="5">
    <source>
        <dbReference type="PROSITE" id="PS50111"/>
    </source>
</evidence>
<feature type="domain" description="HAMP" evidence="6">
    <location>
        <begin position="213"/>
        <end position="265"/>
    </location>
</feature>
<dbReference type="PROSITE" id="PS50885">
    <property type="entry name" value="HAMP"/>
    <property type="match status" value="1"/>
</dbReference>
<dbReference type="EMBL" id="WBXO01000003">
    <property type="protein sequence ID" value="KAB2953413.1"/>
    <property type="molecule type" value="Genomic_DNA"/>
</dbReference>
<organism evidence="7 8">
    <name type="scientific">Heliorestis acidaminivorans</name>
    <dbReference type="NCBI Taxonomy" id="553427"/>
    <lineage>
        <taxon>Bacteria</taxon>
        <taxon>Bacillati</taxon>
        <taxon>Bacillota</taxon>
        <taxon>Clostridia</taxon>
        <taxon>Eubacteriales</taxon>
        <taxon>Heliobacteriaceae</taxon>
        <taxon>Heliorestis</taxon>
    </lineage>
</organism>
<dbReference type="OrthoDB" id="5392220at2"/>
<evidence type="ECO:0000256" key="3">
    <source>
        <dbReference type="PROSITE-ProRule" id="PRU00284"/>
    </source>
</evidence>
<dbReference type="PROSITE" id="PS50111">
    <property type="entry name" value="CHEMOTAXIS_TRANSDUC_2"/>
    <property type="match status" value="1"/>
</dbReference>
<gene>
    <name evidence="7" type="ORF">F9B85_05755</name>
</gene>
<dbReference type="Pfam" id="PF00672">
    <property type="entry name" value="HAMP"/>
    <property type="match status" value="1"/>
</dbReference>
<dbReference type="Pfam" id="PF12729">
    <property type="entry name" value="4HB_MCP_1"/>
    <property type="match status" value="1"/>
</dbReference>
<dbReference type="CDD" id="cd11386">
    <property type="entry name" value="MCP_signal"/>
    <property type="match status" value="1"/>
</dbReference>
<dbReference type="GO" id="GO:0007165">
    <property type="term" value="P:signal transduction"/>
    <property type="evidence" value="ECO:0007669"/>
    <property type="project" value="UniProtKB-KW"/>
</dbReference>
<dbReference type="RefSeq" id="WP_151619433.1">
    <property type="nucleotide sequence ID" value="NZ_WBXO01000003.1"/>
</dbReference>
<keyword evidence="4" id="KW-0812">Transmembrane</keyword>
<evidence type="ECO:0000256" key="2">
    <source>
        <dbReference type="ARBA" id="ARBA00029447"/>
    </source>
</evidence>
<dbReference type="Proteomes" id="UP000468766">
    <property type="component" value="Unassembled WGS sequence"/>
</dbReference>
<dbReference type="SMART" id="SM00304">
    <property type="entry name" value="HAMP"/>
    <property type="match status" value="1"/>
</dbReference>
<dbReference type="InterPro" id="IPR004089">
    <property type="entry name" value="MCPsignal_dom"/>
</dbReference>
<keyword evidence="4" id="KW-0472">Membrane</keyword>
<accession>A0A6I0F7P2</accession>
<dbReference type="AlphaFoldDB" id="A0A6I0F7P2"/>
<dbReference type="Gene3D" id="1.10.287.950">
    <property type="entry name" value="Methyl-accepting chemotaxis protein"/>
    <property type="match status" value="1"/>
</dbReference>
<evidence type="ECO:0000313" key="8">
    <source>
        <dbReference type="Proteomes" id="UP000468766"/>
    </source>
</evidence>
<dbReference type="InterPro" id="IPR024478">
    <property type="entry name" value="HlyB_4HB_MCP"/>
</dbReference>
<feature type="transmembrane region" description="Helical" evidence="4">
    <location>
        <begin position="12"/>
        <end position="35"/>
    </location>
</feature>
<reference evidence="7 8" key="1">
    <citation type="submission" date="2019-10" db="EMBL/GenBank/DDBJ databases">
        <title>Whole-genome sequence of the extremophile Heliorestis acidaminivorans DSM 24790.</title>
        <authorList>
            <person name="Kyndt J.A."/>
            <person name="Meyer T.E."/>
        </authorList>
    </citation>
    <scope>NUCLEOTIDE SEQUENCE [LARGE SCALE GENOMIC DNA]</scope>
    <source>
        <strain evidence="7 8">DSM 24790</strain>
    </source>
</reference>
<comment type="similarity">
    <text evidence="2">Belongs to the methyl-accepting chemotaxis (MCP) protein family.</text>
</comment>
<dbReference type="PRINTS" id="PR00260">
    <property type="entry name" value="CHEMTRNSDUCR"/>
</dbReference>